<dbReference type="RefSeq" id="XP_028473919.1">
    <property type="nucleotide sequence ID" value="XM_028617456.1"/>
</dbReference>
<feature type="compositionally biased region" description="Low complexity" evidence="1">
    <location>
        <begin position="95"/>
        <end position="109"/>
    </location>
</feature>
<feature type="compositionally biased region" description="Pro residues" evidence="1">
    <location>
        <begin position="322"/>
        <end position="332"/>
    </location>
</feature>
<dbReference type="AlphaFoldDB" id="A0A427XJ06"/>
<name>A0A427XJ06_9TREE</name>
<sequence length="453" mass="47748">MTWSLLTPTPKPHVVATFKAKPIASTTTPHITINADMYPDIMDEILERADHNALLHLRSTSHTMQERVDTAYAQHIVISPSPAGYIITSPRAIVSSSPTSTSPTLTGTSEGRVPSFRPRDPDGWDYDHAPDSHLFEHTKCVDFMGRICVPPGAPLASALAHVPIVRLRPGRTTSAAGSGDLPVAIGVRPDTQVTFAAFGNEPGCDPGAQVGLIACDRRLVVILICDASPGHAPYGQLEWFPHHVSLEEVVVIFTVIGGAPRPPVTNVAGGATTGSSSTSNATEDSSAAASLPANDIPPSSSDGPAAVDAPAADVANVTPATLTPPPTPPSPSPSVTRREPLGILQNLVSMIAVHGQRVKHTIVGLKALDPSWVGVEDQTDPDAPTATRPATLADVHAAIRSGIASFDVRNVLDATKHKQQVLANLTLLSREEYAHMVGQEQFELETEEQDGGE</sequence>
<dbReference type="Proteomes" id="UP000279236">
    <property type="component" value="Unassembled WGS sequence"/>
</dbReference>
<organism evidence="2 3">
    <name type="scientific">Apiotrichum porosum</name>
    <dbReference type="NCBI Taxonomy" id="105984"/>
    <lineage>
        <taxon>Eukaryota</taxon>
        <taxon>Fungi</taxon>
        <taxon>Dikarya</taxon>
        <taxon>Basidiomycota</taxon>
        <taxon>Agaricomycotina</taxon>
        <taxon>Tremellomycetes</taxon>
        <taxon>Trichosporonales</taxon>
        <taxon>Trichosporonaceae</taxon>
        <taxon>Apiotrichum</taxon>
    </lineage>
</organism>
<proteinExistence type="predicted"/>
<dbReference type="EMBL" id="RSCE01000011">
    <property type="protein sequence ID" value="RSH78772.1"/>
    <property type="molecule type" value="Genomic_DNA"/>
</dbReference>
<keyword evidence="3" id="KW-1185">Reference proteome</keyword>
<evidence type="ECO:0000313" key="2">
    <source>
        <dbReference type="EMBL" id="RSH78772.1"/>
    </source>
</evidence>
<reference evidence="2 3" key="1">
    <citation type="submission" date="2018-11" db="EMBL/GenBank/DDBJ databases">
        <title>Genome sequence of Apiotrichum porosum DSM 27194.</title>
        <authorList>
            <person name="Aliyu H."/>
            <person name="Gorte O."/>
            <person name="Ochsenreither K."/>
        </authorList>
    </citation>
    <scope>NUCLEOTIDE SEQUENCE [LARGE SCALE GENOMIC DNA]</scope>
    <source>
        <strain evidence="2 3">DSM 27194</strain>
    </source>
</reference>
<comment type="caution">
    <text evidence="2">The sequence shown here is derived from an EMBL/GenBank/DDBJ whole genome shotgun (WGS) entry which is preliminary data.</text>
</comment>
<feature type="region of interest" description="Disordered" evidence="1">
    <location>
        <begin position="94"/>
        <end position="124"/>
    </location>
</feature>
<evidence type="ECO:0000256" key="1">
    <source>
        <dbReference type="SAM" id="MobiDB-lite"/>
    </source>
</evidence>
<feature type="region of interest" description="Disordered" evidence="1">
    <location>
        <begin position="263"/>
        <end position="337"/>
    </location>
</feature>
<dbReference type="GeneID" id="39586221"/>
<gene>
    <name evidence="2" type="ORF">EHS24_001678</name>
</gene>
<feature type="compositionally biased region" description="Low complexity" evidence="1">
    <location>
        <begin position="297"/>
        <end position="321"/>
    </location>
</feature>
<protein>
    <submittedName>
        <fullName evidence="2">Uncharacterized protein</fullName>
    </submittedName>
</protein>
<feature type="compositionally biased region" description="Low complexity" evidence="1">
    <location>
        <begin position="264"/>
        <end position="290"/>
    </location>
</feature>
<evidence type="ECO:0000313" key="3">
    <source>
        <dbReference type="Proteomes" id="UP000279236"/>
    </source>
</evidence>
<accession>A0A427XJ06</accession>